<dbReference type="Gene3D" id="2.40.170.20">
    <property type="entry name" value="TonB-dependent receptor, beta-barrel domain"/>
    <property type="match status" value="1"/>
</dbReference>
<feature type="signal peptide" evidence="10">
    <location>
        <begin position="1"/>
        <end position="38"/>
    </location>
</feature>
<evidence type="ECO:0000256" key="6">
    <source>
        <dbReference type="ARBA" id="ARBA00023136"/>
    </source>
</evidence>
<evidence type="ECO:0000256" key="3">
    <source>
        <dbReference type="ARBA" id="ARBA00022452"/>
    </source>
</evidence>
<dbReference type="GO" id="GO:0009279">
    <property type="term" value="C:cell outer membrane"/>
    <property type="evidence" value="ECO:0007669"/>
    <property type="project" value="UniProtKB-SubCell"/>
</dbReference>
<dbReference type="InterPro" id="IPR039426">
    <property type="entry name" value="TonB-dep_rcpt-like"/>
</dbReference>
<evidence type="ECO:0000313" key="14">
    <source>
        <dbReference type="Proteomes" id="UP000548867"/>
    </source>
</evidence>
<keyword evidence="6 8" id="KW-0472">Membrane</keyword>
<evidence type="ECO:0000259" key="11">
    <source>
        <dbReference type="Pfam" id="PF00593"/>
    </source>
</evidence>
<reference evidence="13 14" key="1">
    <citation type="submission" date="2020-08" db="EMBL/GenBank/DDBJ databases">
        <title>Genomic Encyclopedia of Type Strains, Phase IV (KMG-IV): sequencing the most valuable type-strain genomes for metagenomic binning, comparative biology and taxonomic classification.</title>
        <authorList>
            <person name="Goeker M."/>
        </authorList>
    </citation>
    <scope>NUCLEOTIDE SEQUENCE [LARGE SCALE GENOMIC DNA]</scope>
    <source>
        <strain evidence="13 14">DSM 27057</strain>
    </source>
</reference>
<evidence type="ECO:0000256" key="10">
    <source>
        <dbReference type="SAM" id="SignalP"/>
    </source>
</evidence>
<feature type="domain" description="TonB-dependent receptor-like beta-barrel" evidence="11">
    <location>
        <begin position="413"/>
        <end position="947"/>
    </location>
</feature>
<feature type="domain" description="TonB-dependent receptor plug" evidence="12">
    <location>
        <begin position="72"/>
        <end position="185"/>
    </location>
</feature>
<evidence type="ECO:0000256" key="4">
    <source>
        <dbReference type="ARBA" id="ARBA00022692"/>
    </source>
</evidence>
<dbReference type="InterPro" id="IPR036942">
    <property type="entry name" value="Beta-barrel_TonB_sf"/>
</dbReference>
<dbReference type="AlphaFoldDB" id="A0A7W6G5L0"/>
<keyword evidence="14" id="KW-1185">Reference proteome</keyword>
<dbReference type="PANTHER" id="PTHR47234:SF3">
    <property type="entry name" value="SECRETIN_TONB SHORT N-TERMINAL DOMAIN-CONTAINING PROTEIN"/>
    <property type="match status" value="1"/>
</dbReference>
<evidence type="ECO:0000256" key="9">
    <source>
        <dbReference type="RuleBase" id="RU003357"/>
    </source>
</evidence>
<evidence type="ECO:0000256" key="5">
    <source>
        <dbReference type="ARBA" id="ARBA00023077"/>
    </source>
</evidence>
<dbReference type="PROSITE" id="PS52016">
    <property type="entry name" value="TONB_DEPENDENT_REC_3"/>
    <property type="match status" value="1"/>
</dbReference>
<comment type="subcellular location">
    <subcellularLocation>
        <location evidence="1 8">Cell outer membrane</location>
        <topology evidence="1 8">Multi-pass membrane protein</topology>
    </subcellularLocation>
</comment>
<dbReference type="Gene3D" id="2.170.130.10">
    <property type="entry name" value="TonB-dependent receptor, plug domain"/>
    <property type="match status" value="1"/>
</dbReference>
<comment type="similarity">
    <text evidence="8 9">Belongs to the TonB-dependent receptor family.</text>
</comment>
<evidence type="ECO:0000259" key="12">
    <source>
        <dbReference type="Pfam" id="PF07715"/>
    </source>
</evidence>
<accession>A0A7W6G5L0</accession>
<dbReference type="PANTHER" id="PTHR47234">
    <property type="match status" value="1"/>
</dbReference>
<keyword evidence="4 8" id="KW-0812">Transmembrane</keyword>
<evidence type="ECO:0000256" key="1">
    <source>
        <dbReference type="ARBA" id="ARBA00004571"/>
    </source>
</evidence>
<keyword evidence="7 8" id="KW-0998">Cell outer membrane</keyword>
<protein>
    <submittedName>
        <fullName evidence="13">Outer membrane receptor protein involved in Fe transport</fullName>
    </submittedName>
</protein>
<keyword evidence="2 8" id="KW-0813">Transport</keyword>
<proteinExistence type="inferred from homology"/>
<keyword evidence="13" id="KW-0675">Receptor</keyword>
<dbReference type="RefSeq" id="WP_343059047.1">
    <property type="nucleotide sequence ID" value="NZ_JACIDX010000006.1"/>
</dbReference>
<name>A0A7W6G5L0_9SPHN</name>
<dbReference type="SUPFAM" id="SSF56935">
    <property type="entry name" value="Porins"/>
    <property type="match status" value="1"/>
</dbReference>
<keyword evidence="3 8" id="KW-1134">Transmembrane beta strand</keyword>
<dbReference type="Pfam" id="PF07715">
    <property type="entry name" value="Plug"/>
    <property type="match status" value="1"/>
</dbReference>
<keyword evidence="10" id="KW-0732">Signal</keyword>
<dbReference type="InterPro" id="IPR000531">
    <property type="entry name" value="Beta-barrel_TonB"/>
</dbReference>
<gene>
    <name evidence="13" type="ORF">GGR38_001768</name>
</gene>
<dbReference type="Proteomes" id="UP000548867">
    <property type="component" value="Unassembled WGS sequence"/>
</dbReference>
<evidence type="ECO:0000256" key="7">
    <source>
        <dbReference type="ARBA" id="ARBA00023237"/>
    </source>
</evidence>
<dbReference type="EMBL" id="JACIDX010000006">
    <property type="protein sequence ID" value="MBB3954819.1"/>
    <property type="molecule type" value="Genomic_DNA"/>
</dbReference>
<keyword evidence="5 9" id="KW-0798">TonB box</keyword>
<comment type="caution">
    <text evidence="13">The sequence shown here is derived from an EMBL/GenBank/DDBJ whole genome shotgun (WGS) entry which is preliminary data.</text>
</comment>
<organism evidence="13 14">
    <name type="scientific">Novosphingobium sediminicola</name>
    <dbReference type="NCBI Taxonomy" id="563162"/>
    <lineage>
        <taxon>Bacteria</taxon>
        <taxon>Pseudomonadati</taxon>
        <taxon>Pseudomonadota</taxon>
        <taxon>Alphaproteobacteria</taxon>
        <taxon>Sphingomonadales</taxon>
        <taxon>Sphingomonadaceae</taxon>
        <taxon>Novosphingobium</taxon>
    </lineage>
</organism>
<evidence type="ECO:0000256" key="2">
    <source>
        <dbReference type="ARBA" id="ARBA00022448"/>
    </source>
</evidence>
<feature type="chain" id="PRO_5030747789" evidence="10">
    <location>
        <begin position="39"/>
        <end position="990"/>
    </location>
</feature>
<dbReference type="Pfam" id="PF00593">
    <property type="entry name" value="TonB_dep_Rec_b-barrel"/>
    <property type="match status" value="1"/>
</dbReference>
<dbReference type="InterPro" id="IPR012910">
    <property type="entry name" value="Plug_dom"/>
</dbReference>
<dbReference type="InterPro" id="IPR037066">
    <property type="entry name" value="Plug_dom_sf"/>
</dbReference>
<evidence type="ECO:0000256" key="8">
    <source>
        <dbReference type="PROSITE-ProRule" id="PRU01360"/>
    </source>
</evidence>
<sequence length="990" mass="104696">MAIDRTMREWTQSAGRKAWLGGAAVSVLAMMVATPALAAEAPAPAAEAEPAAEPANDIVVTGTRIVKDGFAAPTPVAVLSSVDIKAQAPANLSNFVNQLPAVTQGSTSANSSGSLSNGLAGINSVNLRGLGASRTLVLVDGQRSVSSAMNGVVDVNTVPQDLVERVEVVTGGASAQYGSDAVGGVVNFILNKKYKGFKIGVDQGITTYGDARNYKVTASAGFGAFDDRLHVLLNTEYAKQDGVSTIARDWNNSGYFTVANPNTAAGQPSWIVGSGIGPSGYTAGGLITGSTVSSLVGKYFMGAGQVGTLNFGSKSSSGYMVGGDYQTTLAGHVGTNSLMPDEARFSAFGRASYDLTNDIEIFAQFGWNRYIGESYYQQTPSTGVSIKGDNAYLQSLYPTVAAALGNSSANTITIGTSNAGYPVPGSHNTRDVYRYVIGTKGKFDALGREWKFDAYFQHGETKSHEQLTNTWNLTRMSLAQDAVYAPVGNAMGVAAGTIVCRSSLTAPTNGCVPINRLGTTGPSAAGLAYIYGNQPWRDQTLKQDVASVALNGDLFKLPGGTAAIAFGGEWRREGITGYVPTEFQPTINANGTTTSNWLYGNYLANTGHYYVKEGFVEIDLPMFKGFNVNAAARGTDYSTSGSVVTYKAGATWQVGSMLKLRGTYSRDIRAPNLQELFASPTARTNSVVVASGQANQFLPGGTYGFVESTIGNTSLTPEKANTWTVGAVITPPFIPGFTASFDYYDINIKDAIGSITSQNTIDFCSAGLTAYCKNIAYSGGAISSITVQPYNFASQHAKGFDIEASYRAPLSKISSSLPGTLTLRGTTTHYIANVVDNKIFPVDYAGVNGGSLSGSYSSPSWVYRISAFYEVGQVNFNLVYRGFSDGVYGNDYIECTTSCPTVSNLNQYRTINNNQIKGTSYLDASVQFKILTQKVKDASITFVVNNLTNRDPVLIGNGPSGNNVPAYAQTNRSIYDVMGRTFRVSAKIGF</sequence>
<evidence type="ECO:0000313" key="13">
    <source>
        <dbReference type="EMBL" id="MBB3954819.1"/>
    </source>
</evidence>